<reference evidence="1 2" key="1">
    <citation type="journal article" date="2010" name="J. Bacteriol.">
        <title>Genome sequences of Pelagibaca bermudensis HTCC2601T and Maritimibacter alkaliphilus HTCC2654T, the type strains of two marine Roseobacter genera.</title>
        <authorList>
            <person name="Thrash J.C."/>
            <person name="Cho J.C."/>
            <person name="Ferriera S."/>
            <person name="Johnson J."/>
            <person name="Vergin K.L."/>
            <person name="Giovannoni S.J."/>
        </authorList>
    </citation>
    <scope>NUCLEOTIDE SEQUENCE [LARGE SCALE GENOMIC DNA]</scope>
    <source>
        <strain evidence="2">DSM 26914 / JCM 13377 / KCTC 12554 / HTCC2601</strain>
    </source>
</reference>
<evidence type="ECO:0000313" key="1">
    <source>
        <dbReference type="EMBL" id="EAU47516.1"/>
    </source>
</evidence>
<dbReference type="eggNOG" id="ENOG5033BNM">
    <property type="taxonomic scope" value="Bacteria"/>
</dbReference>
<dbReference type="EMBL" id="AATQ01000006">
    <property type="protein sequence ID" value="EAU47516.1"/>
    <property type="molecule type" value="Genomic_DNA"/>
</dbReference>
<dbReference type="Proteomes" id="UP000006230">
    <property type="component" value="Unassembled WGS sequence"/>
</dbReference>
<protein>
    <submittedName>
        <fullName evidence="1">Uncharacterized protein</fullName>
    </submittedName>
</protein>
<dbReference type="HOGENOM" id="CLU_208527_1_0_5"/>
<name>Q0FTD6_SALBH</name>
<evidence type="ECO:0000313" key="2">
    <source>
        <dbReference type="Proteomes" id="UP000006230"/>
    </source>
</evidence>
<dbReference type="RefSeq" id="WP_007800993.1">
    <property type="nucleotide sequence ID" value="NZ_DS022276.1"/>
</dbReference>
<proteinExistence type="predicted"/>
<comment type="caution">
    <text evidence="1">The sequence shown here is derived from an EMBL/GenBank/DDBJ whole genome shotgun (WGS) entry which is preliminary data.</text>
</comment>
<sequence>MNPHWLLRMARWVRNPPSSDRVRLVLAVVALCLALYAVERWIGWPDALTAERLRAPMRVSP</sequence>
<keyword evidence="2" id="KW-1185">Reference proteome</keyword>
<organism evidence="1 2">
    <name type="scientific">Salipiger bermudensis (strain DSM 26914 / JCM 13377 / KCTC 12554 / HTCC2601)</name>
    <name type="common">Pelagibaca bermudensis</name>
    <dbReference type="NCBI Taxonomy" id="314265"/>
    <lineage>
        <taxon>Bacteria</taxon>
        <taxon>Pseudomonadati</taxon>
        <taxon>Pseudomonadota</taxon>
        <taxon>Alphaproteobacteria</taxon>
        <taxon>Rhodobacterales</taxon>
        <taxon>Roseobacteraceae</taxon>
        <taxon>Salipiger</taxon>
    </lineage>
</organism>
<dbReference type="AlphaFoldDB" id="Q0FTD6"/>
<gene>
    <name evidence="1" type="ORF">R2601_26296</name>
</gene>
<dbReference type="STRING" id="314265.R2601_26296"/>
<accession>Q0FTD6</accession>